<dbReference type="RefSeq" id="WP_170134522.1">
    <property type="nucleotide sequence ID" value="NZ_LIGK01000006.1"/>
</dbReference>
<dbReference type="Proteomes" id="UP000249165">
    <property type="component" value="Unassembled WGS sequence"/>
</dbReference>
<dbReference type="AlphaFoldDB" id="A0A327YIJ4"/>
<accession>A0A327YIJ4</accession>
<proteinExistence type="predicted"/>
<keyword evidence="2" id="KW-1185">Reference proteome</keyword>
<comment type="caution">
    <text evidence="1">The sequence shown here is derived from an EMBL/GenBank/DDBJ whole genome shotgun (WGS) entry which is preliminary data.</text>
</comment>
<evidence type="ECO:0000313" key="2">
    <source>
        <dbReference type="Proteomes" id="UP000249165"/>
    </source>
</evidence>
<reference evidence="1 2" key="1">
    <citation type="submission" date="2018-06" db="EMBL/GenBank/DDBJ databases">
        <title>Genomic Encyclopedia of Archaeal and Bacterial Type Strains, Phase II (KMG-II): from individual species to whole genera.</title>
        <authorList>
            <person name="Goeker M."/>
        </authorList>
    </citation>
    <scope>NUCLEOTIDE SEQUENCE [LARGE SCALE GENOMIC DNA]</scope>
    <source>
        <strain evidence="1 2">DSM 22011</strain>
    </source>
</reference>
<gene>
    <name evidence="1" type="ORF">ATI53_100522</name>
</gene>
<protein>
    <submittedName>
        <fullName evidence="1">Multidrug efflux pump</fullName>
    </submittedName>
</protein>
<evidence type="ECO:0000313" key="1">
    <source>
        <dbReference type="EMBL" id="RAK20774.1"/>
    </source>
</evidence>
<dbReference type="EMBL" id="QLMG01000005">
    <property type="protein sequence ID" value="RAK20774.1"/>
    <property type="molecule type" value="Genomic_DNA"/>
</dbReference>
<name>A0A327YIJ4_9RHOB</name>
<organism evidence="1 2">
    <name type="scientific">Salipiger aestuarii</name>
    <dbReference type="NCBI Taxonomy" id="568098"/>
    <lineage>
        <taxon>Bacteria</taxon>
        <taxon>Pseudomonadati</taxon>
        <taxon>Pseudomonadota</taxon>
        <taxon>Alphaproteobacteria</taxon>
        <taxon>Rhodobacterales</taxon>
        <taxon>Roseobacteraceae</taxon>
        <taxon>Salipiger</taxon>
    </lineage>
</organism>
<sequence>MIFFVVAVFGYYGENNNSTEFLTESEPEQAIVHARAATCALLKRAP</sequence>